<protein>
    <recommendedName>
        <fullName evidence="6">FLZ-type domain-containing protein</fullName>
    </recommendedName>
</protein>
<evidence type="ECO:0000313" key="8">
    <source>
        <dbReference type="Proteomes" id="UP001280121"/>
    </source>
</evidence>
<keyword evidence="3" id="KW-0863">Zinc-finger</keyword>
<dbReference type="Pfam" id="PF04570">
    <property type="entry name" value="zf-FLZ"/>
    <property type="match status" value="1"/>
</dbReference>
<dbReference type="PROSITE" id="PS51795">
    <property type="entry name" value="ZF_FLZ"/>
    <property type="match status" value="1"/>
</dbReference>
<name>A0AAD9U690_9ROSI</name>
<feature type="compositionally biased region" description="Low complexity" evidence="5">
    <location>
        <begin position="136"/>
        <end position="147"/>
    </location>
</feature>
<keyword evidence="2" id="KW-0479">Metal-binding</keyword>
<dbReference type="GO" id="GO:0008270">
    <property type="term" value="F:zinc ion binding"/>
    <property type="evidence" value="ECO:0007669"/>
    <property type="project" value="UniProtKB-KW"/>
</dbReference>
<feature type="region of interest" description="Disordered" evidence="5">
    <location>
        <begin position="1"/>
        <end position="26"/>
    </location>
</feature>
<keyword evidence="8" id="KW-1185">Reference proteome</keyword>
<comment type="similarity">
    <text evidence="1">Belongs to the FLZ family.</text>
</comment>
<dbReference type="InterPro" id="IPR007650">
    <property type="entry name" value="Zf-FLZ_dom"/>
</dbReference>
<sequence>MLRKRSRAVTSKQSLMADHSCSQSSPTHNYKNPIPYFLVSPRFKAFTTKSLAESTHEVVNSSPTSTLDTKQLFSSFVNPFCWYELNPPAKSPKILSESKQYFSRDQKLADSKGIGLALVDTLTRNDHNPTEEESKSSSSSSSSSNSSNKMVIFGTNLRVQIPPLLPSNISPADFGIETKNNTQLSSTGSANSSTQTKDSSRVVTGCLSATEMELSEDYTCVISHGPKPKTTHIFDNCIIESYYSLSDKSMINSPPENFLSFCYTCKKNLEQKNDIYIYRGEKAFCSQECRYQEMLVDGLEN</sequence>
<evidence type="ECO:0000313" key="7">
    <source>
        <dbReference type="EMBL" id="KAK2648369.1"/>
    </source>
</evidence>
<proteinExistence type="inferred from homology"/>
<dbReference type="AlphaFoldDB" id="A0AAD9U690"/>
<feature type="zinc finger region" description="FLZ-type" evidence="4">
    <location>
        <begin position="257"/>
        <end position="301"/>
    </location>
</feature>
<evidence type="ECO:0000256" key="4">
    <source>
        <dbReference type="PROSITE-ProRule" id="PRU01131"/>
    </source>
</evidence>
<dbReference type="Proteomes" id="UP001280121">
    <property type="component" value="Unassembled WGS sequence"/>
</dbReference>
<feature type="region of interest" description="Disordered" evidence="5">
    <location>
        <begin position="122"/>
        <end position="147"/>
    </location>
</feature>
<evidence type="ECO:0000256" key="3">
    <source>
        <dbReference type="ARBA" id="ARBA00022771"/>
    </source>
</evidence>
<feature type="compositionally biased region" description="Polar residues" evidence="5">
    <location>
        <begin position="8"/>
        <end position="26"/>
    </location>
</feature>
<feature type="compositionally biased region" description="Basic and acidic residues" evidence="5">
    <location>
        <begin position="123"/>
        <end position="135"/>
    </location>
</feature>
<comment type="caution">
    <text evidence="7">The sequence shown here is derived from an EMBL/GenBank/DDBJ whole genome shotgun (WGS) entry which is preliminary data.</text>
</comment>
<keyword evidence="3" id="KW-0862">Zinc</keyword>
<evidence type="ECO:0000256" key="5">
    <source>
        <dbReference type="SAM" id="MobiDB-lite"/>
    </source>
</evidence>
<evidence type="ECO:0000256" key="2">
    <source>
        <dbReference type="ARBA" id="ARBA00022723"/>
    </source>
</evidence>
<dbReference type="InterPro" id="IPR044593">
    <property type="entry name" value="FLZ8/MARD1"/>
</dbReference>
<feature type="domain" description="FLZ-type" evidence="6">
    <location>
        <begin position="257"/>
        <end position="301"/>
    </location>
</feature>
<reference evidence="7" key="1">
    <citation type="journal article" date="2023" name="Plant J.">
        <title>Genome sequences and population genomics provide insights into the demographic history, inbreeding, and mutation load of two 'living fossil' tree species of Dipteronia.</title>
        <authorList>
            <person name="Feng Y."/>
            <person name="Comes H.P."/>
            <person name="Chen J."/>
            <person name="Zhu S."/>
            <person name="Lu R."/>
            <person name="Zhang X."/>
            <person name="Li P."/>
            <person name="Qiu J."/>
            <person name="Olsen K.M."/>
            <person name="Qiu Y."/>
        </authorList>
    </citation>
    <scope>NUCLEOTIDE SEQUENCE</scope>
    <source>
        <strain evidence="7">KIB01</strain>
    </source>
</reference>
<evidence type="ECO:0000256" key="1">
    <source>
        <dbReference type="ARBA" id="ARBA00009374"/>
    </source>
</evidence>
<organism evidence="7 8">
    <name type="scientific">Dipteronia dyeriana</name>
    <dbReference type="NCBI Taxonomy" id="168575"/>
    <lineage>
        <taxon>Eukaryota</taxon>
        <taxon>Viridiplantae</taxon>
        <taxon>Streptophyta</taxon>
        <taxon>Embryophyta</taxon>
        <taxon>Tracheophyta</taxon>
        <taxon>Spermatophyta</taxon>
        <taxon>Magnoliopsida</taxon>
        <taxon>eudicotyledons</taxon>
        <taxon>Gunneridae</taxon>
        <taxon>Pentapetalae</taxon>
        <taxon>rosids</taxon>
        <taxon>malvids</taxon>
        <taxon>Sapindales</taxon>
        <taxon>Sapindaceae</taxon>
        <taxon>Hippocastanoideae</taxon>
        <taxon>Acereae</taxon>
        <taxon>Dipteronia</taxon>
    </lineage>
</organism>
<evidence type="ECO:0000259" key="6">
    <source>
        <dbReference type="PROSITE" id="PS51795"/>
    </source>
</evidence>
<dbReference type="PANTHER" id="PTHR46443:SF3">
    <property type="entry name" value="PROTEIN MARD1"/>
    <property type="match status" value="1"/>
</dbReference>
<gene>
    <name evidence="7" type="ORF">Ddye_015858</name>
</gene>
<dbReference type="PANTHER" id="PTHR46443">
    <property type="entry name" value="FCS-LIKE ZINC FINGER 8"/>
    <property type="match status" value="1"/>
</dbReference>
<dbReference type="EMBL" id="JANJYI010000005">
    <property type="protein sequence ID" value="KAK2648369.1"/>
    <property type="molecule type" value="Genomic_DNA"/>
</dbReference>
<accession>A0AAD9U690</accession>